<feature type="non-terminal residue" evidence="2">
    <location>
        <position position="100"/>
    </location>
</feature>
<feature type="compositionally biased region" description="Polar residues" evidence="1">
    <location>
        <begin position="62"/>
        <end position="71"/>
    </location>
</feature>
<evidence type="ECO:0000313" key="2">
    <source>
        <dbReference type="EMBL" id="KAJ1949101.1"/>
    </source>
</evidence>
<proteinExistence type="predicted"/>
<evidence type="ECO:0000313" key="3">
    <source>
        <dbReference type="Proteomes" id="UP001150925"/>
    </source>
</evidence>
<dbReference type="Proteomes" id="UP001150925">
    <property type="component" value="Unassembled WGS sequence"/>
</dbReference>
<dbReference type="AlphaFoldDB" id="A0A9W8DZR2"/>
<accession>A0A9W8DZR2</accession>
<feature type="region of interest" description="Disordered" evidence="1">
    <location>
        <begin position="1"/>
        <end position="81"/>
    </location>
</feature>
<gene>
    <name evidence="2" type="ORF">IWQ62_006790</name>
</gene>
<keyword evidence="3" id="KW-1185">Reference proteome</keyword>
<name>A0A9W8DZR2_9FUNG</name>
<feature type="non-terminal residue" evidence="2">
    <location>
        <position position="1"/>
    </location>
</feature>
<sequence length="100" mass="10089">CSYSGRLQGSVDKSAIPALPTSTGSMGFRPPPCTTSATSTASQPLVTVATHASSPAAPMATLLTTPSTELHSGQDPHSAITLPPFQSLVQQVEALAQSVG</sequence>
<evidence type="ECO:0000256" key="1">
    <source>
        <dbReference type="SAM" id="MobiDB-lite"/>
    </source>
</evidence>
<organism evidence="2 3">
    <name type="scientific">Dispira parvispora</name>
    <dbReference type="NCBI Taxonomy" id="1520584"/>
    <lineage>
        <taxon>Eukaryota</taxon>
        <taxon>Fungi</taxon>
        <taxon>Fungi incertae sedis</taxon>
        <taxon>Zoopagomycota</taxon>
        <taxon>Kickxellomycotina</taxon>
        <taxon>Dimargaritomycetes</taxon>
        <taxon>Dimargaritales</taxon>
        <taxon>Dimargaritaceae</taxon>
        <taxon>Dispira</taxon>
    </lineage>
</organism>
<protein>
    <submittedName>
        <fullName evidence="2">Uncharacterized protein</fullName>
    </submittedName>
</protein>
<comment type="caution">
    <text evidence="2">The sequence shown here is derived from an EMBL/GenBank/DDBJ whole genome shotgun (WGS) entry which is preliminary data.</text>
</comment>
<reference evidence="2" key="1">
    <citation type="submission" date="2022-07" db="EMBL/GenBank/DDBJ databases">
        <title>Phylogenomic reconstructions and comparative analyses of Kickxellomycotina fungi.</title>
        <authorList>
            <person name="Reynolds N.K."/>
            <person name="Stajich J.E."/>
            <person name="Barry K."/>
            <person name="Grigoriev I.V."/>
            <person name="Crous P."/>
            <person name="Smith M.E."/>
        </authorList>
    </citation>
    <scope>NUCLEOTIDE SEQUENCE</scope>
    <source>
        <strain evidence="2">RSA 1196</strain>
    </source>
</reference>
<dbReference type="EMBL" id="JANBPY010004121">
    <property type="protein sequence ID" value="KAJ1949101.1"/>
    <property type="molecule type" value="Genomic_DNA"/>
</dbReference>